<evidence type="ECO:0000313" key="1">
    <source>
        <dbReference type="EMBL" id="CDW27722.1"/>
    </source>
</evidence>
<sequence length="28" mass="2846">MVGLASNALLATSGVSLLGSNLKFFTFS</sequence>
<reference evidence="1" key="1">
    <citation type="submission" date="2014-05" db="EMBL/GenBank/DDBJ databases">
        <authorList>
            <person name="Chronopoulou M."/>
        </authorList>
    </citation>
    <scope>NUCLEOTIDE SEQUENCE</scope>
    <source>
        <tissue evidence="1">Whole organism</tissue>
    </source>
</reference>
<protein>
    <submittedName>
        <fullName evidence="1">Uncharacterized protein</fullName>
    </submittedName>
</protein>
<proteinExistence type="predicted"/>
<dbReference type="EMBL" id="HACA01010361">
    <property type="protein sequence ID" value="CDW27722.1"/>
    <property type="molecule type" value="Transcribed_RNA"/>
</dbReference>
<accession>A0A0K2TPX8</accession>
<dbReference type="AlphaFoldDB" id="A0A0K2TPX8"/>
<organism evidence="1">
    <name type="scientific">Lepeophtheirus salmonis</name>
    <name type="common">Salmon louse</name>
    <name type="synonym">Caligus salmonis</name>
    <dbReference type="NCBI Taxonomy" id="72036"/>
    <lineage>
        <taxon>Eukaryota</taxon>
        <taxon>Metazoa</taxon>
        <taxon>Ecdysozoa</taxon>
        <taxon>Arthropoda</taxon>
        <taxon>Crustacea</taxon>
        <taxon>Multicrustacea</taxon>
        <taxon>Hexanauplia</taxon>
        <taxon>Copepoda</taxon>
        <taxon>Siphonostomatoida</taxon>
        <taxon>Caligidae</taxon>
        <taxon>Lepeophtheirus</taxon>
    </lineage>
</organism>
<name>A0A0K2TPX8_LEPSM</name>